<feature type="transmembrane region" description="Helical" evidence="7">
    <location>
        <begin position="185"/>
        <end position="204"/>
    </location>
</feature>
<evidence type="ECO:0000256" key="2">
    <source>
        <dbReference type="ARBA" id="ARBA00007965"/>
    </source>
</evidence>
<comment type="similarity">
    <text evidence="2">Belongs to the SLC29A/ENT transporter (TC 2.A.57) family.</text>
</comment>
<feature type="transmembrane region" description="Helical" evidence="7">
    <location>
        <begin position="225"/>
        <end position="244"/>
    </location>
</feature>
<evidence type="ECO:0000256" key="3">
    <source>
        <dbReference type="ARBA" id="ARBA00022448"/>
    </source>
</evidence>
<dbReference type="EMBL" id="CAJPIZ010000491">
    <property type="protein sequence ID" value="CAG2101567.1"/>
    <property type="molecule type" value="Genomic_DNA"/>
</dbReference>
<accession>A0A7R9KDZ5</accession>
<feature type="transmembrane region" description="Helical" evidence="7">
    <location>
        <begin position="157"/>
        <end position="179"/>
    </location>
</feature>
<dbReference type="Proteomes" id="UP000759131">
    <property type="component" value="Unassembled WGS sequence"/>
</dbReference>
<dbReference type="PRINTS" id="PR01130">
    <property type="entry name" value="DERENTRNSPRT"/>
</dbReference>
<keyword evidence="6 7" id="KW-0472">Membrane</keyword>
<proteinExistence type="inferred from homology"/>
<feature type="transmembrane region" description="Helical" evidence="7">
    <location>
        <begin position="475"/>
        <end position="500"/>
    </location>
</feature>
<evidence type="ECO:0008006" key="10">
    <source>
        <dbReference type="Google" id="ProtNLM"/>
    </source>
</evidence>
<feature type="transmembrane region" description="Helical" evidence="7">
    <location>
        <begin position="339"/>
        <end position="360"/>
    </location>
</feature>
<dbReference type="PANTHER" id="PTHR10332:SF80">
    <property type="entry name" value="EQUILIBRATIVE NUCLEOSIDE TRANSPORTER 2, ISOFORM A"/>
    <property type="match status" value="1"/>
</dbReference>
<protein>
    <recommendedName>
        <fullName evidence="10">Equilibrative nucleoside transporter 1</fullName>
    </recommendedName>
</protein>
<organism evidence="8">
    <name type="scientific">Medioppia subpectinata</name>
    <dbReference type="NCBI Taxonomy" id="1979941"/>
    <lineage>
        <taxon>Eukaryota</taxon>
        <taxon>Metazoa</taxon>
        <taxon>Ecdysozoa</taxon>
        <taxon>Arthropoda</taxon>
        <taxon>Chelicerata</taxon>
        <taxon>Arachnida</taxon>
        <taxon>Acari</taxon>
        <taxon>Acariformes</taxon>
        <taxon>Sarcoptiformes</taxon>
        <taxon>Oribatida</taxon>
        <taxon>Brachypylina</taxon>
        <taxon>Oppioidea</taxon>
        <taxon>Oppiidae</taxon>
        <taxon>Medioppia</taxon>
    </lineage>
</organism>
<name>A0A7R9KDZ5_9ACAR</name>
<dbReference type="PANTHER" id="PTHR10332">
    <property type="entry name" value="EQUILIBRATIVE NUCLEOSIDE TRANSPORTER"/>
    <property type="match status" value="1"/>
</dbReference>
<evidence type="ECO:0000313" key="9">
    <source>
        <dbReference type="Proteomes" id="UP000759131"/>
    </source>
</evidence>
<evidence type="ECO:0000313" key="8">
    <source>
        <dbReference type="EMBL" id="CAD7621137.1"/>
    </source>
</evidence>
<feature type="non-terminal residue" evidence="8">
    <location>
        <position position="1"/>
    </location>
</feature>
<keyword evidence="5 7" id="KW-1133">Transmembrane helix</keyword>
<feature type="transmembrane region" description="Helical" evidence="7">
    <location>
        <begin position="402"/>
        <end position="419"/>
    </location>
</feature>
<dbReference type="OrthoDB" id="6494791at2759"/>
<evidence type="ECO:0000256" key="1">
    <source>
        <dbReference type="ARBA" id="ARBA00004141"/>
    </source>
</evidence>
<dbReference type="InterPro" id="IPR002259">
    <property type="entry name" value="Eqnu_transpt"/>
</dbReference>
<keyword evidence="3" id="KW-0813">Transport</keyword>
<dbReference type="AlphaFoldDB" id="A0A7R9KDZ5"/>
<dbReference type="GO" id="GO:0005337">
    <property type="term" value="F:nucleoside transmembrane transporter activity"/>
    <property type="evidence" value="ECO:0007669"/>
    <property type="project" value="InterPro"/>
</dbReference>
<feature type="transmembrane region" description="Helical" evidence="7">
    <location>
        <begin position="439"/>
        <end position="463"/>
    </location>
</feature>
<comment type="subcellular location">
    <subcellularLocation>
        <location evidence="1">Membrane</location>
        <topology evidence="1">Multi-pass membrane protein</topology>
    </subcellularLocation>
</comment>
<feature type="transmembrane region" description="Helical" evidence="7">
    <location>
        <begin position="124"/>
        <end position="145"/>
    </location>
</feature>
<sequence>CSAGEYSCPTPRHRQYSVTLEDHKPSCSTVAIDSVYHQSYATECLANPEYIYDALPVSHANQSNNDKIIDELINAQIISLRMRWYVLSVSGANQSLFVKPNYFVDYKLNVTNSTPSLDNYKTNFLSYLGIASKAPNILLQIINLFANTGYGSLSIRISVTLIVQSLVFVFTIILAVIDSTGWPDVFFWVTMLSAAVINVANGVYQGCVYGAAAKLPMGYPNAVTIGMNMSGTIASLFMIISIAVSPSAKVAAIIFFACAVVMLTICLVSEFYLKNNIFYVYHTEREVESEISYEDMKNMNKKLESNADVSADTSTTASEPDLQGIYQYKYVLKKTWVQLLNIVLIYFVSLSIFPALWADIKPLNGMIDEKYYSPVFCFLLFNLFATIGNGIAQYVQRPGPKYVTIFVLLRLLYIPFFLYCNYRPNNVNRTLSVVFKNDWIYIVTAVTMATSSGYLSSLAIMYTPRAVPQKYASTAGMMAALIIILGILLGINFSLVYPILNM</sequence>
<feature type="transmembrane region" description="Helical" evidence="7">
    <location>
        <begin position="372"/>
        <end position="395"/>
    </location>
</feature>
<dbReference type="EMBL" id="OC855066">
    <property type="protein sequence ID" value="CAD7621137.1"/>
    <property type="molecule type" value="Genomic_DNA"/>
</dbReference>
<dbReference type="GO" id="GO:0005886">
    <property type="term" value="C:plasma membrane"/>
    <property type="evidence" value="ECO:0007669"/>
    <property type="project" value="TreeGrafter"/>
</dbReference>
<evidence type="ECO:0000256" key="7">
    <source>
        <dbReference type="SAM" id="Phobius"/>
    </source>
</evidence>
<feature type="transmembrane region" description="Helical" evidence="7">
    <location>
        <begin position="250"/>
        <end position="273"/>
    </location>
</feature>
<reference evidence="8" key="1">
    <citation type="submission" date="2020-11" db="EMBL/GenBank/DDBJ databases">
        <authorList>
            <person name="Tran Van P."/>
        </authorList>
    </citation>
    <scope>NUCLEOTIDE SEQUENCE</scope>
</reference>
<keyword evidence="9" id="KW-1185">Reference proteome</keyword>
<gene>
    <name evidence="8" type="ORF">OSB1V03_LOCUS1613</name>
</gene>
<dbReference type="Pfam" id="PF01733">
    <property type="entry name" value="Nucleoside_tran"/>
    <property type="match status" value="1"/>
</dbReference>
<keyword evidence="4 7" id="KW-0812">Transmembrane</keyword>
<evidence type="ECO:0000256" key="5">
    <source>
        <dbReference type="ARBA" id="ARBA00022989"/>
    </source>
</evidence>
<evidence type="ECO:0000256" key="6">
    <source>
        <dbReference type="ARBA" id="ARBA00023136"/>
    </source>
</evidence>
<evidence type="ECO:0000256" key="4">
    <source>
        <dbReference type="ARBA" id="ARBA00022692"/>
    </source>
</evidence>